<dbReference type="Proteomes" id="UP001151760">
    <property type="component" value="Unassembled WGS sequence"/>
</dbReference>
<dbReference type="EMBL" id="BQNB010009176">
    <property type="protein sequence ID" value="GJS59820.1"/>
    <property type="molecule type" value="Genomic_DNA"/>
</dbReference>
<sequence length="163" mass="18553">MSKVLHERGFGSLPSSTEMNPRDQDKSISTTIEADSYSISHTRSSQYAKKKGSMDQNLRKLMELHISITSYLKRRKTEGVSLYLALLINFGIKRLLDDLRVTAAKLRLQGSSSSGEDQYKWHQSLFAWRTFLRRHGLRSAHCGCSKSAYASQPDEYESFRGKA</sequence>
<organism evidence="2 3">
    <name type="scientific">Tanacetum coccineum</name>
    <dbReference type="NCBI Taxonomy" id="301880"/>
    <lineage>
        <taxon>Eukaryota</taxon>
        <taxon>Viridiplantae</taxon>
        <taxon>Streptophyta</taxon>
        <taxon>Embryophyta</taxon>
        <taxon>Tracheophyta</taxon>
        <taxon>Spermatophyta</taxon>
        <taxon>Magnoliopsida</taxon>
        <taxon>eudicotyledons</taxon>
        <taxon>Gunneridae</taxon>
        <taxon>Pentapetalae</taxon>
        <taxon>asterids</taxon>
        <taxon>campanulids</taxon>
        <taxon>Asterales</taxon>
        <taxon>Asteraceae</taxon>
        <taxon>Asteroideae</taxon>
        <taxon>Anthemideae</taxon>
        <taxon>Anthemidinae</taxon>
        <taxon>Tanacetum</taxon>
    </lineage>
</organism>
<comment type="caution">
    <text evidence="2">The sequence shown here is derived from an EMBL/GenBank/DDBJ whole genome shotgun (WGS) entry which is preliminary data.</text>
</comment>
<evidence type="ECO:0000256" key="1">
    <source>
        <dbReference type="SAM" id="MobiDB-lite"/>
    </source>
</evidence>
<gene>
    <name evidence="2" type="ORF">Tco_0654604</name>
</gene>
<evidence type="ECO:0000313" key="2">
    <source>
        <dbReference type="EMBL" id="GJS59820.1"/>
    </source>
</evidence>
<keyword evidence="3" id="KW-1185">Reference proteome</keyword>
<name>A0ABQ4X3S4_9ASTR</name>
<evidence type="ECO:0000313" key="3">
    <source>
        <dbReference type="Proteomes" id="UP001151760"/>
    </source>
</evidence>
<feature type="region of interest" description="Disordered" evidence="1">
    <location>
        <begin position="1"/>
        <end position="27"/>
    </location>
</feature>
<protein>
    <submittedName>
        <fullName evidence="2">Uncharacterized protein</fullName>
    </submittedName>
</protein>
<accession>A0ABQ4X3S4</accession>
<proteinExistence type="predicted"/>
<reference evidence="2" key="1">
    <citation type="journal article" date="2022" name="Int. J. Mol. Sci.">
        <title>Draft Genome of Tanacetum Coccineum: Genomic Comparison of Closely Related Tanacetum-Family Plants.</title>
        <authorList>
            <person name="Yamashiro T."/>
            <person name="Shiraishi A."/>
            <person name="Nakayama K."/>
            <person name="Satake H."/>
        </authorList>
    </citation>
    <scope>NUCLEOTIDE SEQUENCE</scope>
</reference>
<reference evidence="2" key="2">
    <citation type="submission" date="2022-01" db="EMBL/GenBank/DDBJ databases">
        <authorList>
            <person name="Yamashiro T."/>
            <person name="Shiraishi A."/>
            <person name="Satake H."/>
            <person name="Nakayama K."/>
        </authorList>
    </citation>
    <scope>NUCLEOTIDE SEQUENCE</scope>
</reference>